<reference evidence="3" key="1">
    <citation type="submission" date="2019-08" db="EMBL/GenBank/DDBJ databases">
        <authorList>
            <person name="Kucharzyk K."/>
            <person name="Murdoch R.W."/>
            <person name="Higgins S."/>
            <person name="Loffler F."/>
        </authorList>
    </citation>
    <scope>NUCLEOTIDE SEQUENCE</scope>
</reference>
<dbReference type="InterPro" id="IPR000209">
    <property type="entry name" value="Peptidase_S8/S53_dom"/>
</dbReference>
<dbReference type="EMBL" id="VSSQ01004852">
    <property type="protein sequence ID" value="MPM26885.1"/>
    <property type="molecule type" value="Genomic_DNA"/>
</dbReference>
<dbReference type="AlphaFoldDB" id="A0A644YE98"/>
<dbReference type="GO" id="GO:0006508">
    <property type="term" value="P:proteolysis"/>
    <property type="evidence" value="ECO:0007669"/>
    <property type="project" value="InterPro"/>
</dbReference>
<dbReference type="Pfam" id="PF00082">
    <property type="entry name" value="Peptidase_S8"/>
    <property type="match status" value="1"/>
</dbReference>
<feature type="region of interest" description="Disordered" evidence="1">
    <location>
        <begin position="14"/>
        <end position="37"/>
    </location>
</feature>
<evidence type="ECO:0000313" key="3">
    <source>
        <dbReference type="EMBL" id="MPM26885.1"/>
    </source>
</evidence>
<protein>
    <recommendedName>
        <fullName evidence="2">Peptidase S8/S53 domain-containing protein</fullName>
    </recommendedName>
</protein>
<sequence>MEYRHIFLTDKPLSKKYVNPNNHGNKPNLPERDRASQSRALREKWEDIWNQAREIDERISAVSMPTRDGVYVEFIGKPGFDLMTNNLEARRSGIILRNIRSITDDDGQETIKATLFIPTNKRDWLIKKINEYAEEETKNEKPKNDPLIRSIEDIRIALIESFWTDDKSLIPSDVPEWCEVWLTSVNEANTDRFFENARSLGVEVGTRKITFPDRTVVLARVTKSQLSTLIEINPSIAEYRKAREAVQYFINIDNQEQTEWVRDLQSRLITDLSNNVAICLLDSGVNNGHSLIEPVLMDSDLHTVNPDWGVSDNTAHRHGTLMSGIAAYGDISEILTTRDPIYLSYRLESVKILPPIGSNPPDLYGDITIQGLSRAEIQAPQRTHISCMAVTSKDGRDRGKPSSWSAAIDMLTSGYNDDKRRLFILSAGNIDDSEWGRYPDGNITDSIHDPGQSWNAITVGAYTEKSTLFDSEYESYMPLAERGQLSPFSTTSMVWSKEWPFKPEIVLEGGNLAKDCDGIICELEDLSLLSTGPQPTLRQFGLINATSAACALAARMAAKIQAMYPSAWPETVRGLMIHSAEWPSSLVRQVLSQEEQRRFGKTEIKKLLRVCGYGVPNLSKAIACKTNLLTLISENEIQPFTRDGSRYVTNEMHLHKLPWPTDTLLDLGETNVTLRVTLSYFIEPGPGEVGWKNKYRYASYALRFDLNKPGESESMFINRLSAAAAEEDEQSSSDSGSARWVIGKNNCKNGSIHSDYWSGTAADLAATNLIGIFPAIGWWRERPWQNRWDRKARYSLIVSLQTPEETMDVYTPIAIMLNTPIDIQI</sequence>
<proteinExistence type="predicted"/>
<dbReference type="SUPFAM" id="SSF52743">
    <property type="entry name" value="Subtilisin-like"/>
    <property type="match status" value="1"/>
</dbReference>
<evidence type="ECO:0000259" key="2">
    <source>
        <dbReference type="Pfam" id="PF00082"/>
    </source>
</evidence>
<dbReference type="GO" id="GO:0004252">
    <property type="term" value="F:serine-type endopeptidase activity"/>
    <property type="evidence" value="ECO:0007669"/>
    <property type="project" value="InterPro"/>
</dbReference>
<dbReference type="Gene3D" id="3.40.50.200">
    <property type="entry name" value="Peptidase S8/S53 domain"/>
    <property type="match status" value="1"/>
</dbReference>
<gene>
    <name evidence="3" type="ORF">SDC9_73390</name>
</gene>
<organism evidence="3">
    <name type="scientific">bioreactor metagenome</name>
    <dbReference type="NCBI Taxonomy" id="1076179"/>
    <lineage>
        <taxon>unclassified sequences</taxon>
        <taxon>metagenomes</taxon>
        <taxon>ecological metagenomes</taxon>
    </lineage>
</organism>
<comment type="caution">
    <text evidence="3">The sequence shown here is derived from an EMBL/GenBank/DDBJ whole genome shotgun (WGS) entry which is preliminary data.</text>
</comment>
<dbReference type="InterPro" id="IPR036852">
    <property type="entry name" value="Peptidase_S8/S53_dom_sf"/>
</dbReference>
<dbReference type="CDD" id="cd04847">
    <property type="entry name" value="Peptidases_S8_Subtilisin_like_2"/>
    <property type="match status" value="1"/>
</dbReference>
<accession>A0A644YE98</accession>
<name>A0A644YE98_9ZZZZ</name>
<dbReference type="InterPro" id="IPR034074">
    <property type="entry name" value="Y4bN_pept_dom"/>
</dbReference>
<feature type="domain" description="Peptidase S8/S53" evidence="2">
    <location>
        <begin position="274"/>
        <end position="614"/>
    </location>
</feature>
<evidence type="ECO:0000256" key="1">
    <source>
        <dbReference type="SAM" id="MobiDB-lite"/>
    </source>
</evidence>